<keyword evidence="1" id="KW-1133">Transmembrane helix</keyword>
<feature type="transmembrane region" description="Helical" evidence="1">
    <location>
        <begin position="84"/>
        <end position="106"/>
    </location>
</feature>
<keyword evidence="1" id="KW-0472">Membrane</keyword>
<evidence type="ECO:0000256" key="1">
    <source>
        <dbReference type="SAM" id="Phobius"/>
    </source>
</evidence>
<accession>A0ABQ5MT20</accession>
<dbReference type="EMBL" id="BRVS01000005">
    <property type="protein sequence ID" value="GLB66782.1"/>
    <property type="molecule type" value="Genomic_DNA"/>
</dbReference>
<evidence type="ECO:0000313" key="2">
    <source>
        <dbReference type="EMBL" id="GLB66782.1"/>
    </source>
</evidence>
<keyword evidence="1" id="KW-0812">Transmembrane</keyword>
<evidence type="ECO:0008006" key="4">
    <source>
        <dbReference type="Google" id="ProtNLM"/>
    </source>
</evidence>
<evidence type="ECO:0000313" key="3">
    <source>
        <dbReference type="Proteomes" id="UP001209654"/>
    </source>
</evidence>
<feature type="transmembrane region" description="Helical" evidence="1">
    <location>
        <begin position="167"/>
        <end position="186"/>
    </location>
</feature>
<organism evidence="2 3">
    <name type="scientific">Arthrobacter mangrovi</name>
    <dbReference type="NCBI Taxonomy" id="2966350"/>
    <lineage>
        <taxon>Bacteria</taxon>
        <taxon>Bacillati</taxon>
        <taxon>Actinomycetota</taxon>
        <taxon>Actinomycetes</taxon>
        <taxon>Micrococcales</taxon>
        <taxon>Micrococcaceae</taxon>
        <taxon>Arthrobacter</taxon>
    </lineage>
</organism>
<dbReference type="RefSeq" id="WP_264794937.1">
    <property type="nucleotide sequence ID" value="NZ_BRVS01000005.1"/>
</dbReference>
<comment type="caution">
    <text evidence="2">The sequence shown here is derived from an EMBL/GenBank/DDBJ whole genome shotgun (WGS) entry which is preliminary data.</text>
</comment>
<feature type="transmembrane region" description="Helical" evidence="1">
    <location>
        <begin position="206"/>
        <end position="224"/>
    </location>
</feature>
<feature type="transmembrane region" description="Helical" evidence="1">
    <location>
        <begin position="137"/>
        <end position="155"/>
    </location>
</feature>
<keyword evidence="3" id="KW-1185">Reference proteome</keyword>
<feature type="transmembrane region" description="Helical" evidence="1">
    <location>
        <begin position="16"/>
        <end position="40"/>
    </location>
</feature>
<reference evidence="2 3" key="1">
    <citation type="journal article" date="2023" name="Int. J. Syst. Evol. Microbiol.">
        <title>Arthrobacter mangrovi sp. nov., an actinobacterium isolated from the rhizosphere of a mangrove.</title>
        <authorList>
            <person name="Hamada M."/>
            <person name="Saitou S."/>
            <person name="Enomoto N."/>
            <person name="Nanri K."/>
            <person name="Hidaka K."/>
            <person name="Miura T."/>
            <person name="Tamura T."/>
        </authorList>
    </citation>
    <scope>NUCLEOTIDE SEQUENCE [LARGE SCALE GENOMIC DNA]</scope>
    <source>
        <strain evidence="2 3">NBRC 112813</strain>
    </source>
</reference>
<sequence>MNRVVNVARMQLINKWTYLGIPAIILASAFLITYAIWALVPSGGGAMYSGAAQSVMWYFLALGIMSMTQTFPFSQAMSVSRRTFYIGTLGLFAVVALAISVLYYVLGLIEKATGGWGVNGQLYALGWLADQPALVQIYFYFIAMVALFMIGFWFATIYKRWQATGMLVVWIAVAVVLLGLVALATWQGLWPEVGAWFVAQTPLSVSGWATVFCAALACGSYLTLRRATP</sequence>
<protein>
    <recommendedName>
        <fullName evidence="4">ABC transporter permease</fullName>
    </recommendedName>
</protein>
<gene>
    <name evidence="2" type="ORF">AHIS1636_12210</name>
</gene>
<name>A0ABQ5MT20_9MICC</name>
<dbReference type="Proteomes" id="UP001209654">
    <property type="component" value="Unassembled WGS sequence"/>
</dbReference>
<proteinExistence type="predicted"/>